<evidence type="ECO:0000313" key="1">
    <source>
        <dbReference type="EMBL" id="CDZ98480.1"/>
    </source>
</evidence>
<organism evidence="1">
    <name type="scientific">Phaffia rhodozyma</name>
    <name type="common">Yeast</name>
    <name type="synonym">Xanthophyllomyces dendrorhous</name>
    <dbReference type="NCBI Taxonomy" id="264483"/>
    <lineage>
        <taxon>Eukaryota</taxon>
        <taxon>Fungi</taxon>
        <taxon>Dikarya</taxon>
        <taxon>Basidiomycota</taxon>
        <taxon>Agaricomycotina</taxon>
        <taxon>Tremellomycetes</taxon>
        <taxon>Cystofilobasidiales</taxon>
        <taxon>Mrakiaceae</taxon>
        <taxon>Phaffia</taxon>
    </lineage>
</organism>
<accession>A0A0F7SJ73</accession>
<protein>
    <submittedName>
        <fullName evidence="1">Uncharacterized protein</fullName>
    </submittedName>
</protein>
<proteinExistence type="predicted"/>
<name>A0A0F7SJ73_PHARH</name>
<sequence length="124" mass="13629">MNNLPRTSLRALRASSTTTATILGQTSIWNQLPRRTFLTSSASRAGLKNLHQPIVHTVIPPSKEPITGPTEIVPGYAKVGYGVHPVADYDKGLSVMDKSMHLFFFGEVDAERYGGWKMRSGEIT</sequence>
<dbReference type="EMBL" id="LN483345">
    <property type="protein sequence ID" value="CDZ98480.1"/>
    <property type="molecule type" value="Genomic_DNA"/>
</dbReference>
<reference evidence="1" key="1">
    <citation type="submission" date="2014-08" db="EMBL/GenBank/DDBJ databases">
        <authorList>
            <person name="Sharma Rahul"/>
            <person name="Thines Marco"/>
        </authorList>
    </citation>
    <scope>NUCLEOTIDE SEQUENCE</scope>
</reference>
<dbReference type="AlphaFoldDB" id="A0A0F7SJ73"/>